<evidence type="ECO:0000313" key="2">
    <source>
        <dbReference type="Proteomes" id="UP000626109"/>
    </source>
</evidence>
<dbReference type="Proteomes" id="UP000626109">
    <property type="component" value="Unassembled WGS sequence"/>
</dbReference>
<evidence type="ECO:0000313" key="1">
    <source>
        <dbReference type="EMBL" id="CAE8689369.1"/>
    </source>
</evidence>
<gene>
    <name evidence="1" type="ORF">PGLA2088_LOCUS26441</name>
</gene>
<sequence>ALAVQCALATGGLQPAALQVAVLKPGSAATTTSMLEHRRASGPGIKGHEGQCRQ</sequence>
<comment type="caution">
    <text evidence="1">The sequence shown here is derived from an EMBL/GenBank/DDBJ whole genome shotgun (WGS) entry which is preliminary data.</text>
</comment>
<feature type="non-terminal residue" evidence="1">
    <location>
        <position position="54"/>
    </location>
</feature>
<feature type="non-terminal residue" evidence="1">
    <location>
        <position position="1"/>
    </location>
</feature>
<reference evidence="1" key="1">
    <citation type="submission" date="2021-02" db="EMBL/GenBank/DDBJ databases">
        <authorList>
            <person name="Dougan E. K."/>
            <person name="Rhodes N."/>
            <person name="Thang M."/>
            <person name="Chan C."/>
        </authorList>
    </citation>
    <scope>NUCLEOTIDE SEQUENCE</scope>
</reference>
<accession>A0A813JUV5</accession>
<proteinExistence type="predicted"/>
<dbReference type="AlphaFoldDB" id="A0A813JUV5"/>
<name>A0A813JUV5_POLGL</name>
<organism evidence="1 2">
    <name type="scientific">Polarella glacialis</name>
    <name type="common">Dinoflagellate</name>
    <dbReference type="NCBI Taxonomy" id="89957"/>
    <lineage>
        <taxon>Eukaryota</taxon>
        <taxon>Sar</taxon>
        <taxon>Alveolata</taxon>
        <taxon>Dinophyceae</taxon>
        <taxon>Suessiales</taxon>
        <taxon>Suessiaceae</taxon>
        <taxon>Polarella</taxon>
    </lineage>
</organism>
<protein>
    <submittedName>
        <fullName evidence="1">Uncharacterized protein</fullName>
    </submittedName>
</protein>
<dbReference type="EMBL" id="CAJNNW010027064">
    <property type="protein sequence ID" value="CAE8689369.1"/>
    <property type="molecule type" value="Genomic_DNA"/>
</dbReference>